<dbReference type="SUPFAM" id="SSF46955">
    <property type="entry name" value="Putative DNA-binding domain"/>
    <property type="match status" value="1"/>
</dbReference>
<keyword evidence="6 15" id="KW-0436">Ligase</keyword>
<dbReference type="InterPro" id="IPR033714">
    <property type="entry name" value="tRNA_bind_bactPheRS"/>
</dbReference>
<dbReference type="GO" id="GO:0006432">
    <property type="term" value="P:phenylalanyl-tRNA aminoacylation"/>
    <property type="evidence" value="ECO:0007669"/>
    <property type="project" value="UniProtKB-UniRule"/>
</dbReference>
<evidence type="ECO:0000256" key="9">
    <source>
        <dbReference type="ARBA" id="ARBA00022840"/>
    </source>
</evidence>
<feature type="domain" description="TRNA-binding" evidence="17">
    <location>
        <begin position="42"/>
        <end position="155"/>
    </location>
</feature>
<keyword evidence="9 15" id="KW-0067">ATP-binding</keyword>
<dbReference type="InterPro" id="IPR036690">
    <property type="entry name" value="Fdx_antiC-bd_sf"/>
</dbReference>
<dbReference type="InterPro" id="IPR009061">
    <property type="entry name" value="DNA-bd_dom_put_sf"/>
</dbReference>
<reference evidence="20" key="1">
    <citation type="submission" date="2021-01" db="EMBL/GenBank/DDBJ databases">
        <title>Fulvivirga kasyanovii gen. nov., sp nov., a novel member of the phylum Bacteroidetes isolated from seawater in a mussel farm.</title>
        <authorList>
            <person name="Zhao L.-H."/>
            <person name="Wang Z.-J."/>
        </authorList>
    </citation>
    <scope>NUCLEOTIDE SEQUENCE</scope>
    <source>
        <strain evidence="20">2943</strain>
    </source>
</reference>
<evidence type="ECO:0000256" key="3">
    <source>
        <dbReference type="ARBA" id="ARBA00011209"/>
    </source>
</evidence>
<dbReference type="NCBIfam" id="NF045760">
    <property type="entry name" value="YtpR"/>
    <property type="match status" value="1"/>
</dbReference>
<keyword evidence="21" id="KW-1185">Reference proteome</keyword>
<dbReference type="EC" id="6.1.1.20" evidence="15"/>
<dbReference type="SUPFAM" id="SSF55681">
    <property type="entry name" value="Class II aaRS and biotin synthetases"/>
    <property type="match status" value="1"/>
</dbReference>
<dbReference type="Pfam" id="PF03483">
    <property type="entry name" value="B3_4"/>
    <property type="match status" value="1"/>
</dbReference>
<dbReference type="GO" id="GO:0000287">
    <property type="term" value="F:magnesium ion binding"/>
    <property type="evidence" value="ECO:0007669"/>
    <property type="project" value="UniProtKB-UniRule"/>
</dbReference>
<comment type="similarity">
    <text evidence="2 15">Belongs to the phenylalanyl-tRNA synthetase beta subunit family. Type 1 subfamily.</text>
</comment>
<keyword evidence="5 16" id="KW-0820">tRNA-binding</keyword>
<comment type="caution">
    <text evidence="20">The sequence shown here is derived from an EMBL/GenBank/DDBJ whole genome shotgun (WGS) entry which is preliminary data.</text>
</comment>
<evidence type="ECO:0000256" key="6">
    <source>
        <dbReference type="ARBA" id="ARBA00022598"/>
    </source>
</evidence>
<evidence type="ECO:0000256" key="7">
    <source>
        <dbReference type="ARBA" id="ARBA00022723"/>
    </source>
</evidence>
<keyword evidence="7 15" id="KW-0479">Metal-binding</keyword>
<keyword evidence="10 15" id="KW-0460">Magnesium</keyword>
<dbReference type="RefSeq" id="WP_202243870.1">
    <property type="nucleotide sequence ID" value="NZ_JAESIY010000004.1"/>
</dbReference>
<evidence type="ECO:0000256" key="11">
    <source>
        <dbReference type="ARBA" id="ARBA00022884"/>
    </source>
</evidence>
<dbReference type="PROSITE" id="PS51483">
    <property type="entry name" value="B5"/>
    <property type="match status" value="1"/>
</dbReference>
<name>A0A937K093_9BACT</name>
<keyword evidence="13 15" id="KW-0030">Aminoacyl-tRNA synthetase</keyword>
<evidence type="ECO:0000256" key="5">
    <source>
        <dbReference type="ARBA" id="ARBA00022555"/>
    </source>
</evidence>
<evidence type="ECO:0000313" key="21">
    <source>
        <dbReference type="Proteomes" id="UP000659388"/>
    </source>
</evidence>
<evidence type="ECO:0000256" key="8">
    <source>
        <dbReference type="ARBA" id="ARBA00022741"/>
    </source>
</evidence>
<dbReference type="FunFam" id="3.30.70.380:FF:000001">
    <property type="entry name" value="Phenylalanine--tRNA ligase beta subunit"/>
    <property type="match status" value="1"/>
</dbReference>
<keyword evidence="8 15" id="KW-0547">Nucleotide-binding</keyword>
<keyword evidence="12 15" id="KW-0648">Protein biosynthesis</keyword>
<dbReference type="SUPFAM" id="SSF54991">
    <property type="entry name" value="Anticodon-binding domain of PheRS"/>
    <property type="match status" value="1"/>
</dbReference>
<dbReference type="InterPro" id="IPR045060">
    <property type="entry name" value="Phe-tRNA-ligase_IIc_bsu"/>
</dbReference>
<gene>
    <name evidence="15" type="primary">pheT</name>
    <name evidence="20" type="ORF">JL102_08065</name>
</gene>
<dbReference type="HAMAP" id="MF_00283">
    <property type="entry name" value="Phe_tRNA_synth_beta1"/>
    <property type="match status" value="1"/>
</dbReference>
<dbReference type="Gene3D" id="2.40.50.140">
    <property type="entry name" value="Nucleic acid-binding proteins"/>
    <property type="match status" value="1"/>
</dbReference>
<dbReference type="Proteomes" id="UP000659388">
    <property type="component" value="Unassembled WGS sequence"/>
</dbReference>
<evidence type="ECO:0000256" key="12">
    <source>
        <dbReference type="ARBA" id="ARBA00022917"/>
    </source>
</evidence>
<dbReference type="InterPro" id="IPR002547">
    <property type="entry name" value="tRNA-bd_dom"/>
</dbReference>
<proteinExistence type="inferred from homology"/>
<dbReference type="GO" id="GO:0000049">
    <property type="term" value="F:tRNA binding"/>
    <property type="evidence" value="ECO:0007669"/>
    <property type="project" value="UniProtKB-UniRule"/>
</dbReference>
<dbReference type="SMART" id="SM00874">
    <property type="entry name" value="B5"/>
    <property type="match status" value="1"/>
</dbReference>
<dbReference type="FunFam" id="2.40.50.140:FF:000045">
    <property type="entry name" value="Phenylalanine--tRNA ligase beta subunit"/>
    <property type="match status" value="1"/>
</dbReference>
<dbReference type="CDD" id="cd02796">
    <property type="entry name" value="tRNA_bind_bactPheRS"/>
    <property type="match status" value="1"/>
</dbReference>
<dbReference type="GO" id="GO:0004826">
    <property type="term" value="F:phenylalanine-tRNA ligase activity"/>
    <property type="evidence" value="ECO:0007669"/>
    <property type="project" value="UniProtKB-UniRule"/>
</dbReference>
<dbReference type="PANTHER" id="PTHR10947:SF0">
    <property type="entry name" value="PHENYLALANINE--TRNA LIGASE BETA SUBUNIT"/>
    <property type="match status" value="1"/>
</dbReference>
<evidence type="ECO:0000256" key="14">
    <source>
        <dbReference type="ARBA" id="ARBA00049255"/>
    </source>
</evidence>
<dbReference type="InterPro" id="IPR045864">
    <property type="entry name" value="aa-tRNA-synth_II/BPL/LPL"/>
</dbReference>
<evidence type="ECO:0000256" key="4">
    <source>
        <dbReference type="ARBA" id="ARBA00022490"/>
    </source>
</evidence>
<dbReference type="InterPro" id="IPR004532">
    <property type="entry name" value="Phe-tRNA-ligase_IIc_bsu_bact"/>
</dbReference>
<evidence type="ECO:0000259" key="19">
    <source>
        <dbReference type="PROSITE" id="PS51483"/>
    </source>
</evidence>
<dbReference type="Gene3D" id="3.50.40.10">
    <property type="entry name" value="Phenylalanyl-trna Synthetase, Chain B, domain 3"/>
    <property type="match status" value="1"/>
</dbReference>
<sequence>MKISLNWLKEYIDLNQSPEELGKILTDTGLEVEGLDPFEQVPGGLKGLVVGEVLTCVPHSNADKLKVTTVDLGGEAPTQIVCGAPNVAQGQKVIVATVGATLYPEGHAPFQIKKAKIRGEVSEGMICAEDEIGLGKSHAGIMVLDTDLPNGTPAAEYFDLTDDTIIEIGLTPNRADAASHIGVARDLKAALKQDIKWPDVSAFSVDNTNSKITVSIENEEACPRYSGVSISNVTVKESPEWLQVKLKTLGLEPINNVVDITNFVLHETGQPLHAFDASQIKGDKVVVKTLTEGSKFTTLDDKERKLKATDLMICDGEGNGMCIAGVFGGKGSGVKESTTDVFLESAYFSPDYIRKTAQHHQLKTDASFRYERGTDPNITVYALKRATLLIKELAGGEISSEITDIYPTPIEDFKVPVKYKNIHRLIGKDIDKDRIKEILTLLDIKITEETEDSFLALVPPFRVDVQREADIVEEILRVYGFNNVDLPDHVQSDYLAEFPASDKDKIQKTITEMLVSQGYYEILTNSLTKPQYAANAPELDEKESVQILNKLSEDLAVLRQSLLHTGLEVAAYNINRRQSNLKLFEFGKSYFHIEDSYVEKQKLAIYLTGDIESENWINKSRKVTFQDLYQTVTSVISRLIAKEVTTDVTHDSPFAYGLVIKLGQKELAKIGKVNASTCKKAGIKQEVFYAEIDWNLLMKKASNSVTFEEVSKFPEVRRDLSLVIDKKVTFEEIKALATGKNQKFIKAINVFDVYEGENIGEDKKAYAINFTLEDKEKTLTDKVIDKTMNNLIRLFENNLNAIIRK</sequence>
<evidence type="ECO:0000259" key="17">
    <source>
        <dbReference type="PROSITE" id="PS50886"/>
    </source>
</evidence>
<dbReference type="InterPro" id="IPR005121">
    <property type="entry name" value="Fdx_antiC-bd"/>
</dbReference>
<dbReference type="Pfam" id="PF03147">
    <property type="entry name" value="FDX-ACB"/>
    <property type="match status" value="1"/>
</dbReference>
<dbReference type="InterPro" id="IPR005147">
    <property type="entry name" value="tRNA_synthase_B5-dom"/>
</dbReference>
<evidence type="ECO:0000256" key="15">
    <source>
        <dbReference type="HAMAP-Rule" id="MF_00283"/>
    </source>
</evidence>
<evidence type="ECO:0000256" key="2">
    <source>
        <dbReference type="ARBA" id="ARBA00008653"/>
    </source>
</evidence>
<feature type="binding site" evidence="15">
    <location>
        <position position="470"/>
    </location>
    <ligand>
        <name>Mg(2+)</name>
        <dbReference type="ChEBI" id="CHEBI:18420"/>
        <note>shared with alpha subunit</note>
    </ligand>
</feature>
<comment type="subunit">
    <text evidence="3 15">Tetramer of two alpha and two beta subunits.</text>
</comment>
<dbReference type="PANTHER" id="PTHR10947">
    <property type="entry name" value="PHENYLALANYL-TRNA SYNTHETASE BETA CHAIN AND LEUCINE-RICH REPEAT-CONTAINING PROTEIN 47"/>
    <property type="match status" value="1"/>
</dbReference>
<organism evidence="20 21">
    <name type="scientific">Fulvivirga sediminis</name>
    <dbReference type="NCBI Taxonomy" id="2803949"/>
    <lineage>
        <taxon>Bacteria</taxon>
        <taxon>Pseudomonadati</taxon>
        <taxon>Bacteroidota</taxon>
        <taxon>Cytophagia</taxon>
        <taxon>Cytophagales</taxon>
        <taxon>Fulvivirgaceae</taxon>
        <taxon>Fulvivirga</taxon>
    </lineage>
</organism>
<dbReference type="CDD" id="cd00769">
    <property type="entry name" value="PheRS_beta_core"/>
    <property type="match status" value="1"/>
</dbReference>
<comment type="cofactor">
    <cofactor evidence="15">
        <name>Mg(2+)</name>
        <dbReference type="ChEBI" id="CHEBI:18420"/>
    </cofactor>
    <text evidence="15">Binds 2 magnesium ions per tetramer.</text>
</comment>
<feature type="domain" description="B5" evidence="19">
    <location>
        <begin position="410"/>
        <end position="486"/>
    </location>
</feature>
<evidence type="ECO:0000259" key="18">
    <source>
        <dbReference type="PROSITE" id="PS51447"/>
    </source>
</evidence>
<dbReference type="SMART" id="SM00873">
    <property type="entry name" value="B3_4"/>
    <property type="match status" value="1"/>
</dbReference>
<evidence type="ECO:0000256" key="10">
    <source>
        <dbReference type="ARBA" id="ARBA00022842"/>
    </source>
</evidence>
<dbReference type="Gene3D" id="3.30.56.10">
    <property type="match status" value="2"/>
</dbReference>
<comment type="catalytic activity">
    <reaction evidence="14 15">
        <text>tRNA(Phe) + L-phenylalanine + ATP = L-phenylalanyl-tRNA(Phe) + AMP + diphosphate + H(+)</text>
        <dbReference type="Rhea" id="RHEA:19413"/>
        <dbReference type="Rhea" id="RHEA-COMP:9668"/>
        <dbReference type="Rhea" id="RHEA-COMP:9699"/>
        <dbReference type="ChEBI" id="CHEBI:15378"/>
        <dbReference type="ChEBI" id="CHEBI:30616"/>
        <dbReference type="ChEBI" id="CHEBI:33019"/>
        <dbReference type="ChEBI" id="CHEBI:58095"/>
        <dbReference type="ChEBI" id="CHEBI:78442"/>
        <dbReference type="ChEBI" id="CHEBI:78531"/>
        <dbReference type="ChEBI" id="CHEBI:456215"/>
        <dbReference type="EC" id="6.1.1.20"/>
    </reaction>
</comment>
<evidence type="ECO:0000313" key="20">
    <source>
        <dbReference type="EMBL" id="MBL3656080.1"/>
    </source>
</evidence>
<dbReference type="Gene3D" id="3.30.70.380">
    <property type="entry name" value="Ferrodoxin-fold anticodon-binding domain"/>
    <property type="match status" value="1"/>
</dbReference>
<dbReference type="AlphaFoldDB" id="A0A937K093"/>
<dbReference type="Pfam" id="PF17759">
    <property type="entry name" value="tRNA_synthFbeta"/>
    <property type="match status" value="1"/>
</dbReference>
<dbReference type="SMART" id="SM00896">
    <property type="entry name" value="FDX-ACB"/>
    <property type="match status" value="1"/>
</dbReference>
<evidence type="ECO:0000256" key="1">
    <source>
        <dbReference type="ARBA" id="ARBA00004496"/>
    </source>
</evidence>
<dbReference type="InterPro" id="IPR041616">
    <property type="entry name" value="PheRS_beta_core"/>
</dbReference>
<feature type="binding site" evidence="15">
    <location>
        <position position="474"/>
    </location>
    <ligand>
        <name>Mg(2+)</name>
        <dbReference type="ChEBI" id="CHEBI:18420"/>
        <note>shared with alpha subunit</note>
    </ligand>
</feature>
<dbReference type="SUPFAM" id="SSF56037">
    <property type="entry name" value="PheT/TilS domain"/>
    <property type="match status" value="1"/>
</dbReference>
<dbReference type="PROSITE" id="PS51447">
    <property type="entry name" value="FDX_ACB"/>
    <property type="match status" value="1"/>
</dbReference>
<dbReference type="Pfam" id="PF01588">
    <property type="entry name" value="tRNA_bind"/>
    <property type="match status" value="1"/>
</dbReference>
<dbReference type="SUPFAM" id="SSF50249">
    <property type="entry name" value="Nucleic acid-binding proteins"/>
    <property type="match status" value="1"/>
</dbReference>
<accession>A0A937K093</accession>
<dbReference type="NCBIfam" id="TIGR00472">
    <property type="entry name" value="pheT_bact"/>
    <property type="match status" value="1"/>
</dbReference>
<comment type="subcellular location">
    <subcellularLocation>
        <location evidence="1 15">Cytoplasm</location>
    </subcellularLocation>
</comment>
<dbReference type="GO" id="GO:0005524">
    <property type="term" value="F:ATP binding"/>
    <property type="evidence" value="ECO:0007669"/>
    <property type="project" value="UniProtKB-UniRule"/>
</dbReference>
<dbReference type="PROSITE" id="PS50886">
    <property type="entry name" value="TRBD"/>
    <property type="match status" value="1"/>
</dbReference>
<dbReference type="EMBL" id="JAESIY010000004">
    <property type="protein sequence ID" value="MBL3656080.1"/>
    <property type="molecule type" value="Genomic_DNA"/>
</dbReference>
<dbReference type="Pfam" id="PF03484">
    <property type="entry name" value="B5"/>
    <property type="match status" value="1"/>
</dbReference>
<feature type="binding site" evidence="15">
    <location>
        <position position="464"/>
    </location>
    <ligand>
        <name>Mg(2+)</name>
        <dbReference type="ChEBI" id="CHEBI:18420"/>
        <note>shared with alpha subunit</note>
    </ligand>
</feature>
<feature type="domain" description="FDX-ACB" evidence="18">
    <location>
        <begin position="711"/>
        <end position="804"/>
    </location>
</feature>
<evidence type="ECO:0000256" key="13">
    <source>
        <dbReference type="ARBA" id="ARBA00023146"/>
    </source>
</evidence>
<dbReference type="InterPro" id="IPR005146">
    <property type="entry name" value="B3/B4_tRNA-bd"/>
</dbReference>
<dbReference type="InterPro" id="IPR012340">
    <property type="entry name" value="NA-bd_OB-fold"/>
</dbReference>
<dbReference type="FunFam" id="3.50.40.10:FF:000001">
    <property type="entry name" value="Phenylalanine--tRNA ligase beta subunit"/>
    <property type="match status" value="1"/>
</dbReference>
<dbReference type="GO" id="GO:0009328">
    <property type="term" value="C:phenylalanine-tRNA ligase complex"/>
    <property type="evidence" value="ECO:0007669"/>
    <property type="project" value="TreeGrafter"/>
</dbReference>
<keyword evidence="4 15" id="KW-0963">Cytoplasm</keyword>
<dbReference type="InterPro" id="IPR020825">
    <property type="entry name" value="Phe-tRNA_synthase-like_B3/B4"/>
</dbReference>
<feature type="binding site" evidence="15">
    <location>
        <position position="473"/>
    </location>
    <ligand>
        <name>Mg(2+)</name>
        <dbReference type="ChEBI" id="CHEBI:18420"/>
        <note>shared with alpha subunit</note>
    </ligand>
</feature>
<keyword evidence="11 16" id="KW-0694">RNA-binding</keyword>
<protein>
    <recommendedName>
        <fullName evidence="15">Phenylalanine--tRNA ligase beta subunit</fullName>
        <ecNumber evidence="15">6.1.1.20</ecNumber>
    </recommendedName>
    <alternativeName>
        <fullName evidence="15">Phenylalanyl-tRNA synthetase beta subunit</fullName>
        <shortName evidence="15">PheRS</shortName>
    </alternativeName>
</protein>
<evidence type="ECO:0000256" key="16">
    <source>
        <dbReference type="PROSITE-ProRule" id="PRU00209"/>
    </source>
</evidence>
<dbReference type="Gene3D" id="3.30.930.10">
    <property type="entry name" value="Bira Bifunctional Protein, Domain 2"/>
    <property type="match status" value="1"/>
</dbReference>